<dbReference type="InterPro" id="IPR024775">
    <property type="entry name" value="DinB-like"/>
</dbReference>
<dbReference type="Pfam" id="PF12867">
    <property type="entry name" value="DinB_2"/>
    <property type="match status" value="1"/>
</dbReference>
<dbReference type="Gene3D" id="1.20.120.450">
    <property type="entry name" value="dinb family like domain"/>
    <property type="match status" value="1"/>
</dbReference>
<reference evidence="2 3" key="1">
    <citation type="submission" date="2020-08" db="EMBL/GenBank/DDBJ databases">
        <title>Edaphobacter telluris sp. nov. and Acidobacterium dinghuensis sp. nov., two acidobacteria isolated from forest soil.</title>
        <authorList>
            <person name="Fu J."/>
            <person name="Qiu L."/>
        </authorList>
    </citation>
    <scope>NUCLEOTIDE SEQUENCE [LARGE SCALE GENOMIC DNA]</scope>
    <source>
        <strain evidence="2">4Y35</strain>
    </source>
</reference>
<name>A0A7G8BCG5_9BACT</name>
<feature type="domain" description="DinB-like" evidence="1">
    <location>
        <begin position="5"/>
        <end position="167"/>
    </location>
</feature>
<dbReference type="Proteomes" id="UP000515312">
    <property type="component" value="Chromosome"/>
</dbReference>
<proteinExistence type="predicted"/>
<evidence type="ECO:0000313" key="2">
    <source>
        <dbReference type="EMBL" id="QNI30235.1"/>
    </source>
</evidence>
<accession>A0A7G8BCG5</accession>
<evidence type="ECO:0000313" key="3">
    <source>
        <dbReference type="Proteomes" id="UP000515312"/>
    </source>
</evidence>
<dbReference type="InterPro" id="IPR034660">
    <property type="entry name" value="DinB/YfiT-like"/>
</dbReference>
<sequence length="175" mass="19248">MHPTFESVQQAYAEALGGVSAAKAQIRPDADPGKWCAQEVIEHLILTYRSTAEVLEERLRKGRPTLAPLLPAHESSWRATIMAGRFPGGGKAPDRVRPGQLQLGELSGLQLAAKFKLELARVDGLLDECAEKFGSQPMASHFAFGPLTADQWREFHAVHARHHLTQLSRILSSVH</sequence>
<gene>
    <name evidence="2" type="ORF">H7849_13660</name>
</gene>
<dbReference type="AlphaFoldDB" id="A0A7G8BCG5"/>
<keyword evidence="3" id="KW-1185">Reference proteome</keyword>
<protein>
    <submittedName>
        <fullName evidence="2">DinB family protein</fullName>
    </submittedName>
</protein>
<dbReference type="EMBL" id="CP060394">
    <property type="protein sequence ID" value="QNI30235.1"/>
    <property type="molecule type" value="Genomic_DNA"/>
</dbReference>
<evidence type="ECO:0000259" key="1">
    <source>
        <dbReference type="Pfam" id="PF12867"/>
    </source>
</evidence>
<dbReference type="KEGG" id="adin:H7849_13660"/>
<organism evidence="2 3">
    <name type="scientific">Alloacidobacterium dinghuense</name>
    <dbReference type="NCBI Taxonomy" id="2763107"/>
    <lineage>
        <taxon>Bacteria</taxon>
        <taxon>Pseudomonadati</taxon>
        <taxon>Acidobacteriota</taxon>
        <taxon>Terriglobia</taxon>
        <taxon>Terriglobales</taxon>
        <taxon>Acidobacteriaceae</taxon>
        <taxon>Alloacidobacterium</taxon>
    </lineage>
</organism>
<dbReference type="RefSeq" id="WP_186739966.1">
    <property type="nucleotide sequence ID" value="NZ_CP060394.1"/>
</dbReference>